<dbReference type="SUPFAM" id="SSF52309">
    <property type="entry name" value="N-(deoxy)ribosyltransferase-like"/>
    <property type="match status" value="1"/>
</dbReference>
<proteinExistence type="predicted"/>
<name>A0A0R1UBE2_9LACO</name>
<dbReference type="Pfam" id="PF05014">
    <property type="entry name" value="Nuc_deoxyrib_tr"/>
    <property type="match status" value="1"/>
</dbReference>
<organism evidence="1 2">
    <name type="scientific">Limosilactobacillus ingluviei DSM 15946</name>
    <dbReference type="NCBI Taxonomy" id="1423760"/>
    <lineage>
        <taxon>Bacteria</taxon>
        <taxon>Bacillati</taxon>
        <taxon>Bacillota</taxon>
        <taxon>Bacilli</taxon>
        <taxon>Lactobacillales</taxon>
        <taxon>Lactobacillaceae</taxon>
        <taxon>Limosilactobacillus</taxon>
    </lineage>
</organism>
<reference evidence="1 2" key="1">
    <citation type="journal article" date="2015" name="Genome Announc.">
        <title>Expanding the biotechnology potential of lactobacilli through comparative genomics of 213 strains and associated genera.</title>
        <authorList>
            <person name="Sun Z."/>
            <person name="Harris H.M."/>
            <person name="McCann A."/>
            <person name="Guo C."/>
            <person name="Argimon S."/>
            <person name="Zhang W."/>
            <person name="Yang X."/>
            <person name="Jeffery I.B."/>
            <person name="Cooney J.C."/>
            <person name="Kagawa T.F."/>
            <person name="Liu W."/>
            <person name="Song Y."/>
            <person name="Salvetti E."/>
            <person name="Wrobel A."/>
            <person name="Rasinkangas P."/>
            <person name="Parkhill J."/>
            <person name="Rea M.C."/>
            <person name="O'Sullivan O."/>
            <person name="Ritari J."/>
            <person name="Douillard F.P."/>
            <person name="Paul Ross R."/>
            <person name="Yang R."/>
            <person name="Briner A.E."/>
            <person name="Felis G.E."/>
            <person name="de Vos W.M."/>
            <person name="Barrangou R."/>
            <person name="Klaenhammer T.R."/>
            <person name="Caufield P.W."/>
            <person name="Cui Y."/>
            <person name="Zhang H."/>
            <person name="O'Toole P.W."/>
        </authorList>
    </citation>
    <scope>NUCLEOTIDE SEQUENCE [LARGE SCALE GENOMIC DNA]</scope>
    <source>
        <strain evidence="1 2">DSM 15946</strain>
    </source>
</reference>
<dbReference type="Proteomes" id="UP000050816">
    <property type="component" value="Unassembled WGS sequence"/>
</dbReference>
<comment type="caution">
    <text evidence="1">The sequence shown here is derived from an EMBL/GenBank/DDBJ whole genome shotgun (WGS) entry which is preliminary data.</text>
</comment>
<dbReference type="AlphaFoldDB" id="A0A0R1UBE2"/>
<evidence type="ECO:0000313" key="2">
    <source>
        <dbReference type="Proteomes" id="UP000050816"/>
    </source>
</evidence>
<accession>A0A0R1UBE2</accession>
<dbReference type="InterPro" id="IPR007710">
    <property type="entry name" value="Nucleoside_deoxyribTrfase"/>
</dbReference>
<evidence type="ECO:0000313" key="1">
    <source>
        <dbReference type="EMBL" id="KRL90700.1"/>
    </source>
</evidence>
<dbReference type="Gene3D" id="3.40.50.450">
    <property type="match status" value="1"/>
</dbReference>
<dbReference type="PATRIC" id="fig|1423760.3.peg.1373"/>
<evidence type="ECO:0008006" key="3">
    <source>
        <dbReference type="Google" id="ProtNLM"/>
    </source>
</evidence>
<gene>
    <name evidence="1" type="ORF">FC43_GL001304</name>
</gene>
<sequence>MSIMYKNRVYLASPFFSPEQKARIEKVVAALKQNPTIDPDGIYNPQEHQEESLEFGSRDWQDSVFNTDMRQVKRADVVVAITDYKYEEGNYEPDSGTIFEIGAAWAWHIPVIMVQFHPDNELNLMLARSHTAMFTGDKIAAGLAEYDFNNLPTHWTDMKVF</sequence>
<protein>
    <recommendedName>
        <fullName evidence="3">Nucleoside deoxyribosyltransferase</fullName>
    </recommendedName>
</protein>
<dbReference type="EMBL" id="AZFK01000028">
    <property type="protein sequence ID" value="KRL90700.1"/>
    <property type="molecule type" value="Genomic_DNA"/>
</dbReference>